<evidence type="ECO:0000313" key="3">
    <source>
        <dbReference type="Proteomes" id="UP000265541"/>
    </source>
</evidence>
<evidence type="ECO:0000259" key="1">
    <source>
        <dbReference type="Pfam" id="PF07859"/>
    </source>
</evidence>
<reference evidence="2 3" key="1">
    <citation type="journal article" date="2016" name="Front. Microbiol.">
        <title>Comprehensive Phylogenetic Analysis of Bovine Non-aureus Staphylococci Species Based on Whole-Genome Sequencing.</title>
        <authorList>
            <person name="Naushad S."/>
            <person name="Barkema H.W."/>
            <person name="Luby C."/>
            <person name="Condas L.A."/>
            <person name="Nobrega D.B."/>
            <person name="Carson D.A."/>
            <person name="De Buck J."/>
        </authorList>
    </citation>
    <scope>NUCLEOTIDE SEQUENCE [LARGE SCALE GENOMIC DNA]</scope>
    <source>
        <strain evidence="2 3">SNUC 4781</strain>
    </source>
</reference>
<dbReference type="EMBL" id="QYJN01000003">
    <property type="protein sequence ID" value="RIP34735.1"/>
    <property type="molecule type" value="Genomic_DNA"/>
</dbReference>
<feature type="domain" description="Alpha/beta hydrolase fold-3" evidence="1">
    <location>
        <begin position="32"/>
        <end position="221"/>
    </location>
</feature>
<gene>
    <name evidence="2" type="ORF">BUZ14_06045</name>
</gene>
<dbReference type="RefSeq" id="WP_119484979.1">
    <property type="nucleotide sequence ID" value="NZ_QYJN01000003.1"/>
</dbReference>
<name>A0A3A0VKU1_STAGA</name>
<accession>A0A3A0VKU1</accession>
<dbReference type="OrthoDB" id="9815425at2"/>
<keyword evidence="2" id="KW-0378">Hydrolase</keyword>
<dbReference type="InterPro" id="IPR050466">
    <property type="entry name" value="Carboxylest/Gibb_receptor"/>
</dbReference>
<dbReference type="InterPro" id="IPR013094">
    <property type="entry name" value="AB_hydrolase_3"/>
</dbReference>
<proteinExistence type="predicted"/>
<dbReference type="PANTHER" id="PTHR23024:SF24">
    <property type="entry name" value="ALPHA_BETA HYDROLASE FOLD-3 DOMAIN-CONTAINING PROTEIN"/>
    <property type="match status" value="1"/>
</dbReference>
<organism evidence="2 3">
    <name type="scientific">Staphylococcus gallinarum</name>
    <dbReference type="NCBI Taxonomy" id="1293"/>
    <lineage>
        <taxon>Bacteria</taxon>
        <taxon>Bacillati</taxon>
        <taxon>Bacillota</taxon>
        <taxon>Bacilli</taxon>
        <taxon>Bacillales</taxon>
        <taxon>Staphylococcaceae</taxon>
        <taxon>Staphylococcus</taxon>
    </lineage>
</organism>
<dbReference type="Gene3D" id="3.40.50.1820">
    <property type="entry name" value="alpha/beta hydrolase"/>
    <property type="match status" value="1"/>
</dbReference>
<sequence length="281" mass="31936">MTQQTSSCLTTDGFSLPYITITAKQDDVKGVIVYYHGGGLIFGQPNDLEQAYIDLLTENYHLILVSYRLAPESNLETIIHDAFANFDHITELYPELPLFTFGRSAGAYLAMLVALNKEVAGVIDFYGYARIHTPAFLIANKQFQTLSSQLSPQIINQLIQKEPLVTGPLQARYTIYLYARGQAKWIHYLGIQSSSQQQFNITPQQLETFPPTFIVHCTGDPDVPYSESEHIHRFIEESHFESLSLNEHDFDRTLNDKSIAIYHKVVQFLNQVVQHYGGDKQ</sequence>
<dbReference type="Pfam" id="PF07859">
    <property type="entry name" value="Abhydrolase_3"/>
    <property type="match status" value="1"/>
</dbReference>
<dbReference type="SUPFAM" id="SSF53474">
    <property type="entry name" value="alpha/beta-Hydrolases"/>
    <property type="match status" value="1"/>
</dbReference>
<dbReference type="AlphaFoldDB" id="A0A3A0VKU1"/>
<dbReference type="PANTHER" id="PTHR23024">
    <property type="entry name" value="ARYLACETAMIDE DEACETYLASE"/>
    <property type="match status" value="1"/>
</dbReference>
<comment type="caution">
    <text evidence="2">The sequence shown here is derived from an EMBL/GenBank/DDBJ whole genome shotgun (WGS) entry which is preliminary data.</text>
</comment>
<evidence type="ECO:0000313" key="2">
    <source>
        <dbReference type="EMBL" id="RIP34735.1"/>
    </source>
</evidence>
<dbReference type="GO" id="GO:0016787">
    <property type="term" value="F:hydrolase activity"/>
    <property type="evidence" value="ECO:0007669"/>
    <property type="project" value="UniProtKB-KW"/>
</dbReference>
<dbReference type="Proteomes" id="UP000265541">
    <property type="component" value="Unassembled WGS sequence"/>
</dbReference>
<protein>
    <submittedName>
        <fullName evidence="2">Alpha/beta hydrolase</fullName>
    </submittedName>
</protein>
<dbReference type="InterPro" id="IPR029058">
    <property type="entry name" value="AB_hydrolase_fold"/>
</dbReference>